<gene>
    <name evidence="1" type="ORF">JOD17_002914</name>
</gene>
<dbReference type="EMBL" id="JAFBEC010000008">
    <property type="protein sequence ID" value="MBM7633818.1"/>
    <property type="molecule type" value="Genomic_DNA"/>
</dbReference>
<evidence type="ECO:0000313" key="1">
    <source>
        <dbReference type="EMBL" id="MBM7633818.1"/>
    </source>
</evidence>
<accession>A0ABS2PEI1</accession>
<dbReference type="RefSeq" id="WP_204698531.1">
    <property type="nucleotide sequence ID" value="NZ_JAFBEC010000008.1"/>
</dbReference>
<proteinExistence type="predicted"/>
<reference evidence="1 2" key="1">
    <citation type="submission" date="2021-01" db="EMBL/GenBank/DDBJ databases">
        <title>Genomic Encyclopedia of Type Strains, Phase IV (KMG-IV): sequencing the most valuable type-strain genomes for metagenomic binning, comparative biology and taxonomic classification.</title>
        <authorList>
            <person name="Goeker M."/>
        </authorList>
    </citation>
    <scope>NUCLEOTIDE SEQUENCE [LARGE SCALE GENOMIC DNA]</scope>
    <source>
        <strain evidence="1 2">DSM 25540</strain>
    </source>
</reference>
<name>A0ABS2PEI1_9BACL</name>
<protein>
    <submittedName>
        <fullName evidence="1">Uncharacterized protein</fullName>
    </submittedName>
</protein>
<keyword evidence="2" id="KW-1185">Reference proteome</keyword>
<evidence type="ECO:0000313" key="2">
    <source>
        <dbReference type="Proteomes" id="UP000741863"/>
    </source>
</evidence>
<comment type="caution">
    <text evidence="1">The sequence shown here is derived from an EMBL/GenBank/DDBJ whole genome shotgun (WGS) entry which is preliminary data.</text>
</comment>
<organism evidence="1 2">
    <name type="scientific">Geomicrobium sediminis</name>
    <dbReference type="NCBI Taxonomy" id="1347788"/>
    <lineage>
        <taxon>Bacteria</taxon>
        <taxon>Bacillati</taxon>
        <taxon>Bacillota</taxon>
        <taxon>Bacilli</taxon>
        <taxon>Bacillales</taxon>
        <taxon>Geomicrobium</taxon>
    </lineage>
</organism>
<sequence>MQDIQLHGIGAGANLRGRRKINFYVQDTEPTARNVGDVWIEYDTPLDVRLSESELSTKDEGIVWQQIDNLEYLFDLEHVNAFFDGDNEELIVRVAEDEIKASLNSKGTLLWENGMMHAFGELGSVFLWNEEESLWFNLQAHAWNGDGWQTISRVQVTLYDNGEQVYQFVGNHGRVYFNNDNIEMWITDSASPGARFVSEELIDVTGYSKLEVHYRHNRQSGNSTSFQFGISSNNNTTAFDAQFSTLVPSTAMVVDEVDISNFYGDYYIKAYGRSQLSSNARIYVHKIILKR</sequence>
<dbReference type="Proteomes" id="UP000741863">
    <property type="component" value="Unassembled WGS sequence"/>
</dbReference>